<dbReference type="EMBL" id="BRVS01000004">
    <property type="protein sequence ID" value="GLB66613.1"/>
    <property type="molecule type" value="Genomic_DNA"/>
</dbReference>
<comment type="caution">
    <text evidence="1">The sequence shown here is derived from an EMBL/GenBank/DDBJ whole genome shotgun (WGS) entry which is preliminary data.</text>
</comment>
<sequence length="482" mass="51950">MKELFVVSTLYQCISLASAIDAGRIPDRGAERILVLANSALIPEITVPFHEAPGFAEAAARFDRTVNLSQLLWPRRPGQFAPRAEELDLWERLLRAEWNLGDSSVSLFVESIQVNPAVALCRVFADAGISVHSDGLMSYGPTRNPLPRELAQRLETLVYVDLVPGLVPQLLREHNPALVPVDRADLRRGMEALARTLPEDDAVAAAISGTPAAELEKHSADRGASRSALILGQYLSELGILSAEEEVGLHRDMLRKALDRGIRHCVFKPHPSAGPGAVTSIQAAAAELGLQLEVLTSSSPAEVVMQRLQPDLVVSCFSTALMTAKYLFGIDAAAVGTEILLERLTPYQNSNRIPVTIIDALLERGYAAPAEAPEEASAAASEALGAAQTPDASPGRAAPLQQLVEAVSYCMQPQTLELARPAAEAFLAGAQHTGDMRYFKRRRLTKLELPGALPAAKVLHPLGRVRRAGTRQVKRVLTVLAK</sequence>
<organism evidence="1 2">
    <name type="scientific">Arthrobacter mangrovi</name>
    <dbReference type="NCBI Taxonomy" id="2966350"/>
    <lineage>
        <taxon>Bacteria</taxon>
        <taxon>Bacillati</taxon>
        <taxon>Actinomycetota</taxon>
        <taxon>Actinomycetes</taxon>
        <taxon>Micrococcales</taxon>
        <taxon>Micrococcaceae</taxon>
        <taxon>Arthrobacter</taxon>
    </lineage>
</organism>
<name>A0ABQ5MRM7_9MICC</name>
<reference evidence="1 2" key="1">
    <citation type="journal article" date="2023" name="Int. J. Syst. Evol. Microbiol.">
        <title>Arthrobacter mangrovi sp. nov., an actinobacterium isolated from the rhizosphere of a mangrove.</title>
        <authorList>
            <person name="Hamada M."/>
            <person name="Saitou S."/>
            <person name="Enomoto N."/>
            <person name="Nanri K."/>
            <person name="Hidaka K."/>
            <person name="Miura T."/>
            <person name="Tamura T."/>
        </authorList>
    </citation>
    <scope>NUCLEOTIDE SEQUENCE [LARGE SCALE GENOMIC DNA]</scope>
    <source>
        <strain evidence="1 2">NBRC 112813</strain>
    </source>
</reference>
<keyword evidence="2" id="KW-1185">Reference proteome</keyword>
<accession>A0ABQ5MRM7</accession>
<dbReference type="RefSeq" id="WP_264794759.1">
    <property type="nucleotide sequence ID" value="NZ_BRVS01000004.1"/>
</dbReference>
<evidence type="ECO:0000313" key="1">
    <source>
        <dbReference type="EMBL" id="GLB66613.1"/>
    </source>
</evidence>
<evidence type="ECO:0000313" key="2">
    <source>
        <dbReference type="Proteomes" id="UP001209654"/>
    </source>
</evidence>
<protein>
    <submittedName>
        <fullName evidence="1">Uncharacterized protein</fullName>
    </submittedName>
</protein>
<dbReference type="Proteomes" id="UP001209654">
    <property type="component" value="Unassembled WGS sequence"/>
</dbReference>
<proteinExistence type="predicted"/>
<dbReference type="Pfam" id="PF07388">
    <property type="entry name" value="A-2_8-polyST"/>
    <property type="match status" value="1"/>
</dbReference>
<gene>
    <name evidence="1" type="ORF">AHIS1636_10520</name>
</gene>
<dbReference type="InterPro" id="IPR010866">
    <property type="entry name" value="A-2_8-polyST"/>
</dbReference>